<evidence type="ECO:0000313" key="3">
    <source>
        <dbReference type="Proteomes" id="UP000000328"/>
    </source>
</evidence>
<organism evidence="2 3">
    <name type="scientific">Amycolatopsis mediterranei (strain U-32)</name>
    <dbReference type="NCBI Taxonomy" id="749927"/>
    <lineage>
        <taxon>Bacteria</taxon>
        <taxon>Bacillati</taxon>
        <taxon>Actinomycetota</taxon>
        <taxon>Actinomycetes</taxon>
        <taxon>Pseudonocardiales</taxon>
        <taxon>Pseudonocardiaceae</taxon>
        <taxon>Amycolatopsis</taxon>
    </lineage>
</organism>
<dbReference type="KEGG" id="amd:AMED_3302"/>
<keyword evidence="1" id="KW-1133">Transmembrane helix</keyword>
<dbReference type="PATRIC" id="fig|749927.5.peg.3407"/>
<dbReference type="AlphaFoldDB" id="A0A0H3D4C9"/>
<dbReference type="Proteomes" id="UP000000328">
    <property type="component" value="Chromosome"/>
</dbReference>
<keyword evidence="1" id="KW-0472">Membrane</keyword>
<feature type="transmembrane region" description="Helical" evidence="1">
    <location>
        <begin position="41"/>
        <end position="63"/>
    </location>
</feature>
<evidence type="ECO:0000256" key="1">
    <source>
        <dbReference type="SAM" id="Phobius"/>
    </source>
</evidence>
<dbReference type="GeneID" id="92871061"/>
<keyword evidence="1" id="KW-0812">Transmembrane</keyword>
<evidence type="ECO:0000313" key="2">
    <source>
        <dbReference type="EMBL" id="ADJ45091.1"/>
    </source>
</evidence>
<dbReference type="EMBL" id="CP002000">
    <property type="protein sequence ID" value="ADJ45091.1"/>
    <property type="molecule type" value="Genomic_DNA"/>
</dbReference>
<sequence>MNTEQENRLREDLRLAVDGETFRTDPDVVLGRARRARRRSLVTRGAAGTGVLAVAVAAALTGIHPGGAPEVRTAAYVVERISAALDGGSDSVYRIVDHNEGSVWYQDQVTMSQYWVYGTGGTRIEAWDSTPVIDHYAHLVDTTVNHKDRTYSTEDTKLPAYVPGTLPPRSSFADRIKKSISAGGPEIAGSGEYQGHQVIKLGYPGGELWVDSATYLPVYRITTDPDGRRTTSDLAFLPRTPDLVQTVNTPQVPPGFTKVAEANTGPGHGG</sequence>
<dbReference type="HOGENOM" id="CLU_1029115_0_0_11"/>
<protein>
    <recommendedName>
        <fullName evidence="4">MucB/RseB N-terminal domain-containing protein</fullName>
    </recommendedName>
</protein>
<gene>
    <name evidence="2" type="ordered locus">AMED_3302</name>
</gene>
<accession>A0A0H3D4C9</accession>
<reference evidence="2 3" key="1">
    <citation type="journal article" date="2010" name="Cell Res.">
        <title>Complete genome sequence of the rifamycin SV-producing Amycolatopsis mediterranei U32 revealed its genetic characteristics in phylogeny and metabolism.</title>
        <authorList>
            <person name="Zhao W."/>
            <person name="Zhong Y."/>
            <person name="Yuan H."/>
            <person name="Wang J."/>
            <person name="Zheng H."/>
            <person name="Wang Y."/>
            <person name="Cen X."/>
            <person name="Xu F."/>
            <person name="Bai J."/>
            <person name="Han X."/>
            <person name="Lu G."/>
            <person name="Zhu Y."/>
            <person name="Shao Z."/>
            <person name="Yan H."/>
            <person name="Li C."/>
            <person name="Peng N."/>
            <person name="Zhang Z."/>
            <person name="Zhang Y."/>
            <person name="Lin W."/>
            <person name="Fan Y."/>
            <person name="Qin Z."/>
            <person name="Hu Y."/>
            <person name="Zhu B."/>
            <person name="Wang S."/>
            <person name="Ding X."/>
            <person name="Zhao G.P."/>
        </authorList>
    </citation>
    <scope>NUCLEOTIDE SEQUENCE [LARGE SCALE GENOMIC DNA]</scope>
    <source>
        <strain evidence="3">U-32</strain>
    </source>
</reference>
<dbReference type="RefSeq" id="WP_013225163.1">
    <property type="nucleotide sequence ID" value="NC_014318.1"/>
</dbReference>
<proteinExistence type="predicted"/>
<name>A0A0H3D4C9_AMYMU</name>
<evidence type="ECO:0008006" key="4">
    <source>
        <dbReference type="Google" id="ProtNLM"/>
    </source>
</evidence>